<evidence type="ECO:0000313" key="6">
    <source>
        <dbReference type="EMBL" id="QAT62252.1"/>
    </source>
</evidence>
<evidence type="ECO:0000313" key="7">
    <source>
        <dbReference type="Proteomes" id="UP000287969"/>
    </source>
</evidence>
<evidence type="ECO:0000256" key="4">
    <source>
        <dbReference type="ARBA" id="ARBA00038054"/>
    </source>
</evidence>
<dbReference type="PANTHER" id="PTHR33798:SF5">
    <property type="entry name" value="FLAVIN REDUCTASE LIKE DOMAIN-CONTAINING PROTEIN"/>
    <property type="match status" value="1"/>
</dbReference>
<organism evidence="6 7">
    <name type="scientific">Acidilutibacter cellobiosedens</name>
    <dbReference type="NCBI Taxonomy" id="2507161"/>
    <lineage>
        <taxon>Bacteria</taxon>
        <taxon>Bacillati</taxon>
        <taxon>Bacillota</taxon>
        <taxon>Tissierellia</taxon>
        <taxon>Tissierellales</taxon>
        <taxon>Acidilutibacteraceae</taxon>
        <taxon>Acidilutibacter</taxon>
    </lineage>
</organism>
<evidence type="ECO:0000256" key="1">
    <source>
        <dbReference type="ARBA" id="ARBA00001917"/>
    </source>
</evidence>
<keyword evidence="3" id="KW-0288">FMN</keyword>
<sequence length="176" mass="19753">MFGLLYGKPNVNLHFWSSFSGDGSGFFAIISGLYQHTHAYKDILRTGEFCINFLSADYYDNLYDTIKNNNYEADEFIIGKFTEEKAKLINAPRIKESFLCLECKLHSTSDLTNMGIAVLVIGEVINIAIDEEYSKGIDKKYSETGFMFNIHAPKNLSTGEDNISAVATCNIVRTES</sequence>
<dbReference type="AlphaFoldDB" id="A0A410QDY6"/>
<name>A0A410QDY6_9FIRM</name>
<evidence type="ECO:0000256" key="3">
    <source>
        <dbReference type="ARBA" id="ARBA00022643"/>
    </source>
</evidence>
<reference evidence="7" key="1">
    <citation type="submission" date="2019-01" db="EMBL/GenBank/DDBJ databases">
        <title>Draft genomes of a novel of Sporanaerobacter strains.</title>
        <authorList>
            <person name="Ma S."/>
        </authorList>
    </citation>
    <scope>NUCLEOTIDE SEQUENCE [LARGE SCALE GENOMIC DNA]</scope>
    <source>
        <strain evidence="7">NJN-17</strain>
    </source>
</reference>
<protein>
    <recommendedName>
        <fullName evidence="5">Flavin reductase like domain-containing protein</fullName>
    </recommendedName>
</protein>
<dbReference type="Pfam" id="PF01613">
    <property type="entry name" value="Flavin_Reduct"/>
    <property type="match status" value="1"/>
</dbReference>
<comment type="similarity">
    <text evidence="4">Belongs to the flavoredoxin family.</text>
</comment>
<dbReference type="RefSeq" id="WP_128752784.1">
    <property type="nucleotide sequence ID" value="NZ_CP035282.1"/>
</dbReference>
<evidence type="ECO:0000256" key="2">
    <source>
        <dbReference type="ARBA" id="ARBA00022630"/>
    </source>
</evidence>
<dbReference type="InterPro" id="IPR012349">
    <property type="entry name" value="Split_barrel_FMN-bd"/>
</dbReference>
<comment type="cofactor">
    <cofactor evidence="1">
        <name>FMN</name>
        <dbReference type="ChEBI" id="CHEBI:58210"/>
    </cofactor>
</comment>
<accession>A0A410QDY6</accession>
<proteinExistence type="inferred from homology"/>
<dbReference type="SUPFAM" id="SSF50475">
    <property type="entry name" value="FMN-binding split barrel"/>
    <property type="match status" value="1"/>
</dbReference>
<dbReference type="Proteomes" id="UP000287969">
    <property type="component" value="Chromosome"/>
</dbReference>
<evidence type="ECO:0000259" key="5">
    <source>
        <dbReference type="Pfam" id="PF01613"/>
    </source>
</evidence>
<feature type="domain" description="Flavin reductase like" evidence="5">
    <location>
        <begin position="36"/>
        <end position="133"/>
    </location>
</feature>
<dbReference type="GO" id="GO:0016646">
    <property type="term" value="F:oxidoreductase activity, acting on the CH-NH group of donors, NAD or NADP as acceptor"/>
    <property type="evidence" value="ECO:0007669"/>
    <property type="project" value="UniProtKB-ARBA"/>
</dbReference>
<gene>
    <name evidence="6" type="ORF">EQM13_11985</name>
</gene>
<dbReference type="OrthoDB" id="9792436at2"/>
<dbReference type="InterPro" id="IPR002563">
    <property type="entry name" value="Flavin_Rdtase-like_dom"/>
</dbReference>
<dbReference type="Gene3D" id="2.30.110.10">
    <property type="entry name" value="Electron Transport, Fmn-binding Protein, Chain A"/>
    <property type="match status" value="1"/>
</dbReference>
<keyword evidence="7" id="KW-1185">Reference proteome</keyword>
<dbReference type="KEGG" id="spoa:EQM13_11985"/>
<dbReference type="PANTHER" id="PTHR33798">
    <property type="entry name" value="FLAVOPROTEIN OXYGENASE"/>
    <property type="match status" value="1"/>
</dbReference>
<dbReference type="EMBL" id="CP035282">
    <property type="protein sequence ID" value="QAT62252.1"/>
    <property type="molecule type" value="Genomic_DNA"/>
</dbReference>
<keyword evidence="2" id="KW-0285">Flavoprotein</keyword>
<dbReference type="GO" id="GO:0010181">
    <property type="term" value="F:FMN binding"/>
    <property type="evidence" value="ECO:0007669"/>
    <property type="project" value="InterPro"/>
</dbReference>